<comment type="caution">
    <text evidence="1">The sequence shown here is derived from an EMBL/GenBank/DDBJ whole genome shotgun (WGS) entry which is preliminary data.</text>
</comment>
<reference evidence="1" key="1">
    <citation type="journal article" date="2004" name="Nature">
        <title>Genome duplication in the teleost fish Tetraodon nigroviridis reveals the early vertebrate proto-karyotype.</title>
        <authorList>
            <person name="Jaillon O."/>
            <person name="Aury J.-M."/>
            <person name="Brunet F."/>
            <person name="Petit J.-L."/>
            <person name="Stange-Thomann N."/>
            <person name="Mauceli E."/>
            <person name="Bouneau L."/>
            <person name="Fischer C."/>
            <person name="Ozouf-Costaz C."/>
            <person name="Bernot A."/>
            <person name="Nicaud S."/>
            <person name="Jaffe D."/>
            <person name="Fisher S."/>
            <person name="Lutfalla G."/>
            <person name="Dossat C."/>
            <person name="Segurens B."/>
            <person name="Dasilva C."/>
            <person name="Salanoubat M."/>
            <person name="Levy M."/>
            <person name="Boudet N."/>
            <person name="Castellano S."/>
            <person name="Anthouard V."/>
            <person name="Jubin C."/>
            <person name="Castelli V."/>
            <person name="Katinka M."/>
            <person name="Vacherie B."/>
            <person name="Biemont C."/>
            <person name="Skalli Z."/>
            <person name="Cattolico L."/>
            <person name="Poulain J."/>
            <person name="De Berardinis V."/>
            <person name="Cruaud C."/>
            <person name="Duprat S."/>
            <person name="Brottier P."/>
            <person name="Coutanceau J.-P."/>
            <person name="Gouzy J."/>
            <person name="Parra G."/>
            <person name="Lardier G."/>
            <person name="Chapple C."/>
            <person name="McKernan K.J."/>
            <person name="McEwan P."/>
            <person name="Bosak S."/>
            <person name="Kellis M."/>
            <person name="Volff J.-N."/>
            <person name="Guigo R."/>
            <person name="Zody M.C."/>
            <person name="Mesirov J."/>
            <person name="Lindblad-Toh K."/>
            <person name="Birren B."/>
            <person name="Nusbaum C."/>
            <person name="Kahn D."/>
            <person name="Robinson-Rechavi M."/>
            <person name="Laudet V."/>
            <person name="Schachter V."/>
            <person name="Quetier F."/>
            <person name="Saurin W."/>
            <person name="Scarpelli C."/>
            <person name="Wincker P."/>
            <person name="Lander E.S."/>
            <person name="Weissenbach J."/>
            <person name="Roest Crollius H."/>
        </authorList>
    </citation>
    <scope>NUCLEOTIDE SEQUENCE [LARGE SCALE GENOMIC DNA]</scope>
</reference>
<evidence type="ECO:0000313" key="1">
    <source>
        <dbReference type="EMBL" id="CAF97153.1"/>
    </source>
</evidence>
<dbReference type="PANTHER" id="PTHR47222:SF3">
    <property type="entry name" value="ZINC FINGER PROTEIN 532"/>
    <property type="match status" value="1"/>
</dbReference>
<dbReference type="EMBL" id="CAAE01014533">
    <property type="protein sequence ID" value="CAF97153.1"/>
    <property type="molecule type" value="Genomic_DNA"/>
</dbReference>
<sequence length="95" mass="10314">MGDMKTPDFDDLLAAFDIPDMVDPKAAIESGHAAAANEEETHNPSVGHEIGVSVIVKNIRNVDPDDHVGPFQRRMDAVRTISNPILLAMDFTMAV</sequence>
<proteinExistence type="predicted"/>
<protein>
    <submittedName>
        <fullName evidence="1">(spotted green pufferfish) hypothetical protein</fullName>
    </submittedName>
</protein>
<dbReference type="AlphaFoldDB" id="Q4SQC9"/>
<dbReference type="KEGG" id="tng:GSTEN00014421G001"/>
<gene>
    <name evidence="1" type="ORF">GSTENG00014421001</name>
</gene>
<accession>Q4SQC9</accession>
<dbReference type="InterPro" id="IPR045914">
    <property type="entry name" value="Zn532-like"/>
</dbReference>
<organism evidence="1">
    <name type="scientific">Tetraodon nigroviridis</name>
    <name type="common">Spotted green pufferfish</name>
    <name type="synonym">Chelonodon nigroviridis</name>
    <dbReference type="NCBI Taxonomy" id="99883"/>
    <lineage>
        <taxon>Eukaryota</taxon>
        <taxon>Metazoa</taxon>
        <taxon>Chordata</taxon>
        <taxon>Craniata</taxon>
        <taxon>Vertebrata</taxon>
        <taxon>Euteleostomi</taxon>
        <taxon>Actinopterygii</taxon>
        <taxon>Neopterygii</taxon>
        <taxon>Teleostei</taxon>
        <taxon>Neoteleostei</taxon>
        <taxon>Acanthomorphata</taxon>
        <taxon>Eupercaria</taxon>
        <taxon>Tetraodontiformes</taxon>
        <taxon>Tetradontoidea</taxon>
        <taxon>Tetraodontidae</taxon>
        <taxon>Tetraodon</taxon>
    </lineage>
</organism>
<name>Q4SQC9_TETNG</name>
<reference evidence="1" key="2">
    <citation type="submission" date="2004-02" db="EMBL/GenBank/DDBJ databases">
        <authorList>
            <consortium name="Genoscope"/>
            <consortium name="Whitehead Institute Centre for Genome Research"/>
        </authorList>
    </citation>
    <scope>NUCLEOTIDE SEQUENCE</scope>
</reference>
<dbReference type="OrthoDB" id="8856548at2759"/>
<dbReference type="PANTHER" id="PTHR47222">
    <property type="entry name" value="ZINC FINGER PROTEIN 532-RELATED"/>
    <property type="match status" value="1"/>
</dbReference>